<evidence type="ECO:0000313" key="1">
    <source>
        <dbReference type="EMBL" id="BBI62091.1"/>
    </source>
</evidence>
<gene>
    <name evidence="1" type="ORF">HSBAA_33970</name>
</gene>
<organism evidence="1 2">
    <name type="scientific">Vreelandella sulfidaeris</name>
    <dbReference type="NCBI Taxonomy" id="115553"/>
    <lineage>
        <taxon>Bacteria</taxon>
        <taxon>Pseudomonadati</taxon>
        <taxon>Pseudomonadota</taxon>
        <taxon>Gammaproteobacteria</taxon>
        <taxon>Oceanospirillales</taxon>
        <taxon>Halomonadaceae</taxon>
        <taxon>Vreelandella</taxon>
    </lineage>
</organism>
<accession>A0A455UBZ7</accession>
<proteinExistence type="predicted"/>
<evidence type="ECO:0000313" key="2">
    <source>
        <dbReference type="Proteomes" id="UP000320231"/>
    </source>
</evidence>
<name>A0A455UBZ7_9GAMM</name>
<reference evidence="1 2" key="1">
    <citation type="journal article" date="2019" name="Microbiol. Resour. Announc.">
        <title>Complete Genome Sequence of Halomonas sulfidaeris Strain Esulfide1 Isolated from a Metal Sulfide Rock at a Depth of 2,200 Meters, Obtained Using Nanopore Sequencing.</title>
        <authorList>
            <person name="Saito M."/>
            <person name="Nishigata A."/>
            <person name="Galipon J."/>
            <person name="Arakawa K."/>
        </authorList>
    </citation>
    <scope>NUCLEOTIDE SEQUENCE [LARGE SCALE GENOMIC DNA]</scope>
    <source>
        <strain evidence="1 2">ATCC BAA-803</strain>
    </source>
</reference>
<dbReference type="AlphaFoldDB" id="A0A455UBZ7"/>
<sequence length="100" mass="11148">MRSGFETDGGPIDVETLTDFLYHFRSVYAAAAISLPEGGYAQDIDEAKRLAMTLRTDIHGIDWREIAKYAHAGLGDRTLGITDIHRENPLTIVLPVYLSR</sequence>
<protein>
    <submittedName>
        <fullName evidence="1">Uncharacterized protein</fullName>
    </submittedName>
</protein>
<dbReference type="KEGG" id="hsr:HSBAA_33970"/>
<dbReference type="EMBL" id="AP019514">
    <property type="protein sequence ID" value="BBI62091.1"/>
    <property type="molecule type" value="Genomic_DNA"/>
</dbReference>
<dbReference type="Proteomes" id="UP000320231">
    <property type="component" value="Chromosome"/>
</dbReference>